<gene>
    <name evidence="1" type="ORF">PIB30_107352</name>
</gene>
<comment type="caution">
    <text evidence="1">The sequence shown here is derived from an EMBL/GenBank/DDBJ whole genome shotgun (WGS) entry which is preliminary data.</text>
</comment>
<feature type="non-terminal residue" evidence="1">
    <location>
        <position position="136"/>
    </location>
</feature>
<name>A0ABU6SZD8_9FABA</name>
<dbReference type="EMBL" id="JASCZI010064951">
    <property type="protein sequence ID" value="MED6141826.1"/>
    <property type="molecule type" value="Genomic_DNA"/>
</dbReference>
<evidence type="ECO:0008006" key="3">
    <source>
        <dbReference type="Google" id="ProtNLM"/>
    </source>
</evidence>
<evidence type="ECO:0000313" key="2">
    <source>
        <dbReference type="Proteomes" id="UP001341840"/>
    </source>
</evidence>
<organism evidence="1 2">
    <name type="scientific">Stylosanthes scabra</name>
    <dbReference type="NCBI Taxonomy" id="79078"/>
    <lineage>
        <taxon>Eukaryota</taxon>
        <taxon>Viridiplantae</taxon>
        <taxon>Streptophyta</taxon>
        <taxon>Embryophyta</taxon>
        <taxon>Tracheophyta</taxon>
        <taxon>Spermatophyta</taxon>
        <taxon>Magnoliopsida</taxon>
        <taxon>eudicotyledons</taxon>
        <taxon>Gunneridae</taxon>
        <taxon>Pentapetalae</taxon>
        <taxon>rosids</taxon>
        <taxon>fabids</taxon>
        <taxon>Fabales</taxon>
        <taxon>Fabaceae</taxon>
        <taxon>Papilionoideae</taxon>
        <taxon>50 kb inversion clade</taxon>
        <taxon>dalbergioids sensu lato</taxon>
        <taxon>Dalbergieae</taxon>
        <taxon>Pterocarpus clade</taxon>
        <taxon>Stylosanthes</taxon>
    </lineage>
</organism>
<protein>
    <recommendedName>
        <fullName evidence="3">Aminotransferase-like plant mobile domain-containing protein</fullName>
    </recommendedName>
</protein>
<reference evidence="1 2" key="1">
    <citation type="journal article" date="2023" name="Plants (Basel)">
        <title>Bridging the Gap: Combining Genomics and Transcriptomics Approaches to Understand Stylosanthes scabra, an Orphan Legume from the Brazilian Caatinga.</title>
        <authorList>
            <person name="Ferreira-Neto J.R.C."/>
            <person name="da Silva M.D."/>
            <person name="Binneck E."/>
            <person name="de Melo N.F."/>
            <person name="da Silva R.H."/>
            <person name="de Melo A.L.T.M."/>
            <person name="Pandolfi V."/>
            <person name="Bustamante F.O."/>
            <person name="Brasileiro-Vidal A.C."/>
            <person name="Benko-Iseppon A.M."/>
        </authorList>
    </citation>
    <scope>NUCLEOTIDE SEQUENCE [LARGE SCALE GENOMIC DNA]</scope>
    <source>
        <tissue evidence="1">Leaves</tissue>
    </source>
</reference>
<dbReference type="Proteomes" id="UP001341840">
    <property type="component" value="Unassembled WGS sequence"/>
</dbReference>
<evidence type="ECO:0000313" key="1">
    <source>
        <dbReference type="EMBL" id="MED6141826.1"/>
    </source>
</evidence>
<proteinExistence type="predicted"/>
<sequence>MGDGRLVPWCTTTRSGERPEPEGGLCDSHGMVTGEAAAHSRRCQRAHPSPGSAVLAWTYQSLCNAVERRTTDIAGCVPLILSWIYHRFLGLAACVPDVDAWPLAERLIGYQQPGRDQQEGRLLHWRSRLDSVTLDE</sequence>
<accession>A0ABU6SZD8</accession>
<keyword evidence="2" id="KW-1185">Reference proteome</keyword>